<evidence type="ECO:0000256" key="5">
    <source>
        <dbReference type="SAM" id="Coils"/>
    </source>
</evidence>
<protein>
    <submittedName>
        <fullName evidence="9">Cell wall-associated hydrolase, NlpC family</fullName>
    </submittedName>
</protein>
<feature type="transmembrane region" description="Helical" evidence="7">
    <location>
        <begin position="28"/>
        <end position="47"/>
    </location>
</feature>
<evidence type="ECO:0000313" key="9">
    <source>
        <dbReference type="EMBL" id="MCP2266453.1"/>
    </source>
</evidence>
<evidence type="ECO:0000259" key="8">
    <source>
        <dbReference type="PROSITE" id="PS51935"/>
    </source>
</evidence>
<feature type="compositionally biased region" description="Gly residues" evidence="6">
    <location>
        <begin position="10"/>
        <end position="20"/>
    </location>
</feature>
<evidence type="ECO:0000313" key="10">
    <source>
        <dbReference type="Proteomes" id="UP001139493"/>
    </source>
</evidence>
<keyword evidence="5" id="KW-0175">Coiled coil</keyword>
<keyword evidence="7" id="KW-0472">Membrane</keyword>
<feature type="compositionally biased region" description="Low complexity" evidence="6">
    <location>
        <begin position="281"/>
        <end position="291"/>
    </location>
</feature>
<feature type="compositionally biased region" description="Low complexity" evidence="6">
    <location>
        <begin position="358"/>
        <end position="369"/>
    </location>
</feature>
<dbReference type="GO" id="GO:0008234">
    <property type="term" value="F:cysteine-type peptidase activity"/>
    <property type="evidence" value="ECO:0007669"/>
    <property type="project" value="UniProtKB-KW"/>
</dbReference>
<feature type="region of interest" description="Disordered" evidence="6">
    <location>
        <begin position="1"/>
        <end position="21"/>
    </location>
</feature>
<feature type="region of interest" description="Disordered" evidence="6">
    <location>
        <begin position="281"/>
        <end position="369"/>
    </location>
</feature>
<dbReference type="SUPFAM" id="SSF54001">
    <property type="entry name" value="Cysteine proteinases"/>
    <property type="match status" value="1"/>
</dbReference>
<feature type="domain" description="NlpC/P60" evidence="8">
    <location>
        <begin position="369"/>
        <end position="490"/>
    </location>
</feature>
<reference evidence="9" key="1">
    <citation type="submission" date="2022-06" db="EMBL/GenBank/DDBJ databases">
        <title>Genomic Encyclopedia of Archaeal and Bacterial Type Strains, Phase II (KMG-II): from individual species to whole genera.</title>
        <authorList>
            <person name="Goeker M."/>
        </authorList>
    </citation>
    <scope>NUCLEOTIDE SEQUENCE</scope>
    <source>
        <strain evidence="9">DSM 26652</strain>
    </source>
</reference>
<dbReference type="PANTHER" id="PTHR47359">
    <property type="entry name" value="PEPTIDOGLYCAN DL-ENDOPEPTIDASE CWLO"/>
    <property type="match status" value="1"/>
</dbReference>
<evidence type="ECO:0000256" key="1">
    <source>
        <dbReference type="ARBA" id="ARBA00007074"/>
    </source>
</evidence>
<gene>
    <name evidence="9" type="ORF">APR03_003819</name>
</gene>
<evidence type="ECO:0000256" key="2">
    <source>
        <dbReference type="ARBA" id="ARBA00022670"/>
    </source>
</evidence>
<proteinExistence type="inferred from homology"/>
<keyword evidence="10" id="KW-1185">Reference proteome</keyword>
<dbReference type="RefSeq" id="WP_253838258.1">
    <property type="nucleotide sequence ID" value="NZ_JAMTCS010000012.1"/>
</dbReference>
<dbReference type="Proteomes" id="UP001139493">
    <property type="component" value="Unassembled WGS sequence"/>
</dbReference>
<dbReference type="PROSITE" id="PS51935">
    <property type="entry name" value="NLPC_P60"/>
    <property type="match status" value="1"/>
</dbReference>
<dbReference type="Gene3D" id="3.90.1720.10">
    <property type="entry name" value="endopeptidase domain like (from Nostoc punctiforme)"/>
    <property type="match status" value="1"/>
</dbReference>
<evidence type="ECO:0000256" key="6">
    <source>
        <dbReference type="SAM" id="MobiDB-lite"/>
    </source>
</evidence>
<dbReference type="EMBL" id="JAMTCS010000012">
    <property type="protein sequence ID" value="MCP2266453.1"/>
    <property type="molecule type" value="Genomic_DNA"/>
</dbReference>
<evidence type="ECO:0000256" key="7">
    <source>
        <dbReference type="SAM" id="Phobius"/>
    </source>
</evidence>
<comment type="similarity">
    <text evidence="1">Belongs to the peptidase C40 family.</text>
</comment>
<dbReference type="PANTHER" id="PTHR47359:SF3">
    <property type="entry name" value="NLP_P60 DOMAIN-CONTAINING PROTEIN-RELATED"/>
    <property type="match status" value="1"/>
</dbReference>
<dbReference type="Pfam" id="PF00877">
    <property type="entry name" value="NLPC_P60"/>
    <property type="match status" value="1"/>
</dbReference>
<organism evidence="9 10">
    <name type="scientific">Promicromonospora thailandica</name>
    <dbReference type="NCBI Taxonomy" id="765201"/>
    <lineage>
        <taxon>Bacteria</taxon>
        <taxon>Bacillati</taxon>
        <taxon>Actinomycetota</taxon>
        <taxon>Actinomycetes</taxon>
        <taxon>Micrococcales</taxon>
        <taxon>Promicromonosporaceae</taxon>
        <taxon>Promicromonospora</taxon>
    </lineage>
</organism>
<dbReference type="InterPro" id="IPR051794">
    <property type="entry name" value="PG_Endopeptidase_C40"/>
</dbReference>
<keyword evidence="3 9" id="KW-0378">Hydrolase</keyword>
<dbReference type="GO" id="GO:0006508">
    <property type="term" value="P:proteolysis"/>
    <property type="evidence" value="ECO:0007669"/>
    <property type="project" value="UniProtKB-KW"/>
</dbReference>
<keyword evidence="7" id="KW-0812">Transmembrane</keyword>
<name>A0A9X2G676_9MICO</name>
<dbReference type="AlphaFoldDB" id="A0A9X2G676"/>
<feature type="compositionally biased region" description="Low complexity" evidence="6">
    <location>
        <begin position="53"/>
        <end position="69"/>
    </location>
</feature>
<dbReference type="InterPro" id="IPR000064">
    <property type="entry name" value="NLP_P60_dom"/>
</dbReference>
<sequence>MGQVRHGRGYGHGQSGGQSDGHGHGTVLVLRAFAAALLALGLVIPWGPVAKAAPPGDPAGGSSASSAPSDEQARAARDAVAAGTLDVRQAEAALLALRAALDEVRVRVQVAAADHAEAQQAVEEARREVAAARAAADEARAGEEAARASLAQVYRASAHDDGLGPLGVALEAGSVPDMVGRSAAERAVQRKLGGALAEYQEARAASESADARWTAAKERRDVAVAQARTAYAAAEAAATELAERTRAAEVQRQALVERLAVLRRTSVEIERQREEARAAAEAAAREAAAQAELERQERAREAAAAETAREPDGGGADTSGASDGAGGSVEPARDRPVQERPVQDRPAQERPAPPAVVVPPTSGVSSGSAERGLGAVTWARARIGSPYRLGAAGPTHYDCSGLTMMSWASQGVDITRTSRSQYLAVGKVGYGALRAGDLIFYGTDPADPSSIYHVAMYAGGGTMVEATLPGQPLAENPLRLTHAMPYAGRP</sequence>
<keyword evidence="2" id="KW-0645">Protease</keyword>
<feature type="region of interest" description="Disordered" evidence="6">
    <location>
        <begin position="53"/>
        <end position="77"/>
    </location>
</feature>
<feature type="coiled-coil region" evidence="5">
    <location>
        <begin position="87"/>
        <end position="142"/>
    </location>
</feature>
<feature type="compositionally biased region" description="Basic and acidic residues" evidence="6">
    <location>
        <begin position="331"/>
        <end position="348"/>
    </location>
</feature>
<evidence type="ECO:0000256" key="4">
    <source>
        <dbReference type="ARBA" id="ARBA00022807"/>
    </source>
</evidence>
<keyword evidence="4" id="KW-0788">Thiol protease</keyword>
<keyword evidence="7" id="KW-1133">Transmembrane helix</keyword>
<dbReference type="InterPro" id="IPR038765">
    <property type="entry name" value="Papain-like_cys_pep_sf"/>
</dbReference>
<feature type="compositionally biased region" description="Gly residues" evidence="6">
    <location>
        <begin position="313"/>
        <end position="327"/>
    </location>
</feature>
<evidence type="ECO:0000256" key="3">
    <source>
        <dbReference type="ARBA" id="ARBA00022801"/>
    </source>
</evidence>
<accession>A0A9X2G676</accession>
<feature type="compositionally biased region" description="Basic and acidic residues" evidence="6">
    <location>
        <begin position="292"/>
        <end position="312"/>
    </location>
</feature>
<comment type="caution">
    <text evidence="9">The sequence shown here is derived from an EMBL/GenBank/DDBJ whole genome shotgun (WGS) entry which is preliminary data.</text>
</comment>